<comment type="caution">
    <text evidence="1">The sequence shown here is derived from an EMBL/GenBank/DDBJ whole genome shotgun (WGS) entry which is preliminary data.</text>
</comment>
<name>A0AAE0FMT8_9CHLO</name>
<keyword evidence="2" id="KW-1185">Reference proteome</keyword>
<gene>
    <name evidence="1" type="ORF">CYMTET_28511</name>
</gene>
<organism evidence="1 2">
    <name type="scientific">Cymbomonas tetramitiformis</name>
    <dbReference type="NCBI Taxonomy" id="36881"/>
    <lineage>
        <taxon>Eukaryota</taxon>
        <taxon>Viridiplantae</taxon>
        <taxon>Chlorophyta</taxon>
        <taxon>Pyramimonadophyceae</taxon>
        <taxon>Pyramimonadales</taxon>
        <taxon>Pyramimonadaceae</taxon>
        <taxon>Cymbomonas</taxon>
    </lineage>
</organism>
<sequence length="259" mass="27834">MAQGCSGPWADGRAPVRLGPLRHAHYAGGTPGTAAAVGVFGDDKADRDDIIKKLLSRLDKIGAFIISSNVPQRMGGEPAVLPSKRNRKGLDGFRVGVGHDPRVGFDPGAKKKALPKCPRCTRRLRTAARMLSRQRWREQHGAAPAVVKAGAAFGGVDVSAVMESDDSEDNELDVQEELRQLRSQIGKQGGHRRFASTLVQATLGTGMHNRTCGMSTTIDYARQHLCENSENFERPPPPTTPHSSTSIITMAPPALTLLS</sequence>
<evidence type="ECO:0000313" key="2">
    <source>
        <dbReference type="Proteomes" id="UP001190700"/>
    </source>
</evidence>
<dbReference type="Proteomes" id="UP001190700">
    <property type="component" value="Unassembled WGS sequence"/>
</dbReference>
<protein>
    <submittedName>
        <fullName evidence="1">Uncharacterized protein</fullName>
    </submittedName>
</protein>
<proteinExistence type="predicted"/>
<dbReference type="AlphaFoldDB" id="A0AAE0FMT8"/>
<reference evidence="1 2" key="1">
    <citation type="journal article" date="2015" name="Genome Biol. Evol.">
        <title>Comparative Genomics of a Bacterivorous Green Alga Reveals Evolutionary Causalities and Consequences of Phago-Mixotrophic Mode of Nutrition.</title>
        <authorList>
            <person name="Burns J.A."/>
            <person name="Paasch A."/>
            <person name="Narechania A."/>
            <person name="Kim E."/>
        </authorList>
    </citation>
    <scope>NUCLEOTIDE SEQUENCE [LARGE SCALE GENOMIC DNA]</scope>
    <source>
        <strain evidence="1 2">PLY_AMNH</strain>
    </source>
</reference>
<dbReference type="EMBL" id="LGRX02016045">
    <property type="protein sequence ID" value="KAK3262644.1"/>
    <property type="molecule type" value="Genomic_DNA"/>
</dbReference>
<accession>A0AAE0FMT8</accession>
<evidence type="ECO:0000313" key="1">
    <source>
        <dbReference type="EMBL" id="KAK3262644.1"/>
    </source>
</evidence>